<dbReference type="InterPro" id="IPR016181">
    <property type="entry name" value="Acyl_CoA_acyltransferase"/>
</dbReference>
<accession>A0A9P0PS91</accession>
<evidence type="ECO:0000313" key="6">
    <source>
        <dbReference type="Proteomes" id="UP001152888"/>
    </source>
</evidence>
<feature type="domain" description="N-acetyltransferase" evidence="4">
    <location>
        <begin position="18"/>
        <end position="108"/>
    </location>
</feature>
<evidence type="ECO:0000256" key="3">
    <source>
        <dbReference type="ARBA" id="ARBA00031876"/>
    </source>
</evidence>
<comment type="caution">
    <text evidence="5">The sequence shown here is derived from an EMBL/GenBank/DDBJ whole genome shotgun (WGS) entry which is preliminary data.</text>
</comment>
<dbReference type="OrthoDB" id="6722241at2759"/>
<dbReference type="PANTHER" id="PTHR31435">
    <property type="entry name" value="PROTEIN NATD1"/>
    <property type="match status" value="1"/>
</dbReference>
<evidence type="ECO:0000256" key="2">
    <source>
        <dbReference type="ARBA" id="ARBA00020243"/>
    </source>
</evidence>
<proteinExistence type="inferred from homology"/>
<evidence type="ECO:0000259" key="4">
    <source>
        <dbReference type="PROSITE" id="PS51729"/>
    </source>
</evidence>
<dbReference type="PROSITE" id="PS51729">
    <property type="entry name" value="GNAT_YJDJ"/>
    <property type="match status" value="1"/>
</dbReference>
<dbReference type="InterPro" id="IPR031165">
    <property type="entry name" value="GNAT_YJDJ"/>
</dbReference>
<dbReference type="EMBL" id="CAKOFQ010007126">
    <property type="protein sequence ID" value="CAH1991872.1"/>
    <property type="molecule type" value="Genomic_DNA"/>
</dbReference>
<protein>
    <recommendedName>
        <fullName evidence="2">Protein NATD1</fullName>
    </recommendedName>
    <alternativeName>
        <fullName evidence="3">N-acetyltransferase domain-containing protein 1</fullName>
    </alternativeName>
</protein>
<gene>
    <name evidence="5" type="ORF">ACAOBT_LOCUS20525</name>
</gene>
<dbReference type="SUPFAM" id="SSF55729">
    <property type="entry name" value="Acyl-CoA N-acyltransferases (Nat)"/>
    <property type="match status" value="1"/>
</dbReference>
<name>A0A9P0PS91_ACAOB</name>
<dbReference type="AlphaFoldDB" id="A0A9P0PS91"/>
<dbReference type="PANTHER" id="PTHR31435:SF9">
    <property type="entry name" value="PROTEIN NATD1"/>
    <property type="match status" value="1"/>
</dbReference>
<evidence type="ECO:0000256" key="1">
    <source>
        <dbReference type="ARBA" id="ARBA00006233"/>
    </source>
</evidence>
<dbReference type="Pfam" id="PF14542">
    <property type="entry name" value="Acetyltransf_CG"/>
    <property type="match status" value="1"/>
</dbReference>
<dbReference type="Gene3D" id="3.40.630.30">
    <property type="match status" value="1"/>
</dbReference>
<dbReference type="Proteomes" id="UP001152888">
    <property type="component" value="Unassembled WGS sequence"/>
</dbReference>
<organism evidence="5 6">
    <name type="scientific">Acanthoscelides obtectus</name>
    <name type="common">Bean weevil</name>
    <name type="synonym">Bruchus obtectus</name>
    <dbReference type="NCBI Taxonomy" id="200917"/>
    <lineage>
        <taxon>Eukaryota</taxon>
        <taxon>Metazoa</taxon>
        <taxon>Ecdysozoa</taxon>
        <taxon>Arthropoda</taxon>
        <taxon>Hexapoda</taxon>
        <taxon>Insecta</taxon>
        <taxon>Pterygota</taxon>
        <taxon>Neoptera</taxon>
        <taxon>Endopterygota</taxon>
        <taxon>Coleoptera</taxon>
        <taxon>Polyphaga</taxon>
        <taxon>Cucujiformia</taxon>
        <taxon>Chrysomeloidea</taxon>
        <taxon>Chrysomelidae</taxon>
        <taxon>Bruchinae</taxon>
        <taxon>Bruchini</taxon>
        <taxon>Acanthoscelides</taxon>
    </lineage>
</organism>
<keyword evidence="6" id="KW-1185">Reference proteome</keyword>
<dbReference type="InterPro" id="IPR045057">
    <property type="entry name" value="Gcn5-rel_NAT"/>
</dbReference>
<evidence type="ECO:0000313" key="5">
    <source>
        <dbReference type="EMBL" id="CAH1991872.1"/>
    </source>
</evidence>
<reference evidence="5" key="1">
    <citation type="submission" date="2022-03" db="EMBL/GenBank/DDBJ databases">
        <authorList>
            <person name="Sayadi A."/>
        </authorList>
    </citation>
    <scope>NUCLEOTIDE SEQUENCE</scope>
</reference>
<sequence length="109" mass="12580">MSNRFLSMKSNLINSSIINCSSKMMFKVPLDSSDNVATIRYEQIDENTFDLVHTDIPEELQGKGLGTILAERVFEHLANNNKKFKLTCEFLQSVYERKFCDRYSAFVIT</sequence>
<comment type="similarity">
    <text evidence="1">Belongs to the NATD1 family.</text>
</comment>